<comment type="similarity">
    <text evidence="3 8">Belongs to the LTA synthase family.</text>
</comment>
<keyword evidence="10" id="KW-0479">Metal-binding</keyword>
<accession>A0A1R0WYL2</accession>
<feature type="domain" description="Sulfatase N-terminal" evidence="13">
    <location>
        <begin position="295"/>
        <end position="585"/>
    </location>
</feature>
<evidence type="ECO:0000256" key="12">
    <source>
        <dbReference type="SAM" id="Phobius"/>
    </source>
</evidence>
<dbReference type="InterPro" id="IPR017850">
    <property type="entry name" value="Alkaline_phosphatase_core_sf"/>
</dbReference>
<dbReference type="PIRSF" id="PIRSF005091">
    <property type="entry name" value="Mmb_sulf_HI1246"/>
    <property type="match status" value="1"/>
</dbReference>
<feature type="binding site" evidence="11">
    <location>
        <position position="521"/>
    </location>
    <ligand>
        <name>Mn(2+)</name>
        <dbReference type="ChEBI" id="CHEBI:29035"/>
    </ligand>
</feature>
<dbReference type="GO" id="GO:0046872">
    <property type="term" value="F:metal ion binding"/>
    <property type="evidence" value="ECO:0007669"/>
    <property type="project" value="UniProtKB-KW"/>
</dbReference>
<feature type="transmembrane region" description="Helical" evidence="12">
    <location>
        <begin position="58"/>
        <end position="75"/>
    </location>
</feature>
<feature type="binding site" evidence="11">
    <location>
        <position position="520"/>
    </location>
    <ligand>
        <name>Mn(2+)</name>
        <dbReference type="ChEBI" id="CHEBI:29035"/>
    </ligand>
</feature>
<dbReference type="SUPFAM" id="SSF53649">
    <property type="entry name" value="Alkaline phosphatase-like"/>
    <property type="match status" value="1"/>
</dbReference>
<dbReference type="GO" id="GO:0016740">
    <property type="term" value="F:transferase activity"/>
    <property type="evidence" value="ECO:0007669"/>
    <property type="project" value="UniProtKB-KW"/>
</dbReference>
<keyword evidence="7 8" id="KW-0472">Membrane</keyword>
<evidence type="ECO:0000256" key="7">
    <source>
        <dbReference type="ARBA" id="ARBA00023136"/>
    </source>
</evidence>
<evidence type="ECO:0000256" key="11">
    <source>
        <dbReference type="PIRSR" id="PIRSR005091-3"/>
    </source>
</evidence>
<evidence type="ECO:0000256" key="1">
    <source>
        <dbReference type="ARBA" id="ARBA00004651"/>
    </source>
</evidence>
<dbReference type="AlphaFoldDB" id="A0A1R0WYL2"/>
<dbReference type="PANTHER" id="PTHR47371:SF3">
    <property type="entry name" value="PHOSPHOGLYCEROL TRANSFERASE I"/>
    <property type="match status" value="1"/>
</dbReference>
<evidence type="ECO:0000256" key="4">
    <source>
        <dbReference type="ARBA" id="ARBA00022475"/>
    </source>
</evidence>
<dbReference type="InterPro" id="IPR012160">
    <property type="entry name" value="LtaS-like"/>
</dbReference>
<keyword evidence="14" id="KW-0808">Transferase</keyword>
<feature type="binding site" evidence="11">
    <location>
        <position position="345"/>
    </location>
    <ligand>
        <name>Mn(2+)</name>
        <dbReference type="ChEBI" id="CHEBI:29035"/>
    </ligand>
</feature>
<organism evidence="14 15">
    <name type="scientific">Paenibacillus odorifer</name>
    <dbReference type="NCBI Taxonomy" id="189426"/>
    <lineage>
        <taxon>Bacteria</taxon>
        <taxon>Bacillati</taxon>
        <taxon>Bacillota</taxon>
        <taxon>Bacilli</taxon>
        <taxon>Bacillales</taxon>
        <taxon>Paenibacillaceae</taxon>
        <taxon>Paenibacillus</taxon>
    </lineage>
</organism>
<dbReference type="GO" id="GO:0005886">
    <property type="term" value="C:plasma membrane"/>
    <property type="evidence" value="ECO:0007669"/>
    <property type="project" value="UniProtKB-SubCell"/>
</dbReference>
<keyword evidence="4 8" id="KW-1003">Cell membrane</keyword>
<dbReference type="CDD" id="cd16015">
    <property type="entry name" value="LTA_synthase"/>
    <property type="match status" value="1"/>
</dbReference>
<dbReference type="EMBL" id="MKQP01000050">
    <property type="protein sequence ID" value="OMD24606.1"/>
    <property type="molecule type" value="Genomic_DNA"/>
</dbReference>
<keyword evidence="10" id="KW-0464">Manganese</keyword>
<feature type="transmembrane region" description="Helical" evidence="12">
    <location>
        <begin position="82"/>
        <end position="104"/>
    </location>
</feature>
<evidence type="ECO:0000256" key="9">
    <source>
        <dbReference type="PIRSR" id="PIRSR005091-1"/>
    </source>
</evidence>
<feature type="active site" evidence="9">
    <location>
        <position position="345"/>
    </location>
</feature>
<comment type="subcellular location">
    <subcellularLocation>
        <location evidence="1">Cell membrane</location>
        <topology evidence="1">Multi-pass membrane protein</topology>
    </subcellularLocation>
</comment>
<feature type="binding site" evidence="10">
    <location>
        <position position="461"/>
    </location>
    <ligand>
        <name>substrate</name>
    </ligand>
</feature>
<gene>
    <name evidence="14" type="ORF">BJP51_29045</name>
</gene>
<feature type="transmembrane region" description="Helical" evidence="12">
    <location>
        <begin position="25"/>
        <end position="46"/>
    </location>
</feature>
<dbReference type="InterPro" id="IPR000917">
    <property type="entry name" value="Sulfatase_N"/>
</dbReference>
<dbReference type="InterPro" id="IPR050448">
    <property type="entry name" value="OpgB/LTA_synthase_biosynth"/>
</dbReference>
<evidence type="ECO:0000259" key="13">
    <source>
        <dbReference type="Pfam" id="PF00884"/>
    </source>
</evidence>
<evidence type="ECO:0000256" key="5">
    <source>
        <dbReference type="ARBA" id="ARBA00022692"/>
    </source>
</evidence>
<evidence type="ECO:0000256" key="2">
    <source>
        <dbReference type="ARBA" id="ARBA00004936"/>
    </source>
</evidence>
<keyword evidence="6 12" id="KW-1133">Transmembrane helix</keyword>
<dbReference type="PANTHER" id="PTHR47371">
    <property type="entry name" value="LIPOTEICHOIC ACID SYNTHASE"/>
    <property type="match status" value="1"/>
</dbReference>
<evidence type="ECO:0000256" key="3">
    <source>
        <dbReference type="ARBA" id="ARBA00009983"/>
    </source>
</evidence>
<evidence type="ECO:0000256" key="10">
    <source>
        <dbReference type="PIRSR" id="PIRSR005091-2"/>
    </source>
</evidence>
<sequence length="679" mass="76554">MSVFPSSRSSTTVTSTIAAVIRSRYIGYLLFLGIMLAKLLFLHSGLHAPNIDMNQQDKWIAVGSVMLLSFWTLWLPRRGQTITLLSINLLLTLLIYSDIVYYRYFQDFITVPVLFQAGQMDALGGSIFALLRPSDLYLFADWLFLIAYGIGVGLYRRKSHTYLSNAVPRRYGQSHSYSQTGYSRRSSRLSRTLKRSVNGIVALVLGCVLTFGPIHIYATTWAKDLFTGNWWSLAMYNVTGLIGFHGYDIYLYAKDHLGPQPELSQEEATSMQLWFNEQNTEQSANNDSFGEYSGSNIVVIQAEAFMNFVVGRSISGQEITPNLNALIKENTYFSNYYHQTSQGRTSDADFTSNASLYPLVSGSVFVRYPDHQFDKLPAILKSKGYSTNAFHAYEGSFWNRQIMYNAMGYDHFYNKKDYTIDEPLGWSLGDKSFLRQSLDIMNTSETIQQPFYSFLTTLSSHHPYSLPADKQGLDTGEFKGTIFGDYLQAVHYTDEALGEMVKEMKQRGLWDNTIVAFYGDHDNSIQEIAYYEQFLGKSLSALDMQQIMHQVPLLIHLPGFNASVLDSAPAGQLDLTPSLLHLLGISRDPYYLMGNNLFSGHERLVTLRSGAYADAKLSYLPSENGQFASGTCYSLESREAVDVGECSIGYETSKLRLQISDDIMKYDGIKKLKNTQSAP</sequence>
<evidence type="ECO:0000256" key="8">
    <source>
        <dbReference type="PIRNR" id="PIRNR005091"/>
    </source>
</evidence>
<evidence type="ECO:0000313" key="15">
    <source>
        <dbReference type="Proteomes" id="UP000187465"/>
    </source>
</evidence>
<evidence type="ECO:0000256" key="6">
    <source>
        <dbReference type="ARBA" id="ARBA00022989"/>
    </source>
</evidence>
<evidence type="ECO:0000313" key="14">
    <source>
        <dbReference type="EMBL" id="OMD24606.1"/>
    </source>
</evidence>
<dbReference type="Pfam" id="PF00884">
    <property type="entry name" value="Sulfatase"/>
    <property type="match status" value="1"/>
</dbReference>
<feature type="transmembrane region" description="Helical" evidence="12">
    <location>
        <begin position="136"/>
        <end position="155"/>
    </location>
</feature>
<proteinExistence type="inferred from homology"/>
<name>A0A1R0WYL2_9BACL</name>
<dbReference type="Gene3D" id="3.30.1120.170">
    <property type="match status" value="1"/>
</dbReference>
<comment type="caution">
    <text evidence="14">The sequence shown here is derived from an EMBL/GenBank/DDBJ whole genome shotgun (WGS) entry which is preliminary data.</text>
</comment>
<comment type="pathway">
    <text evidence="2">Cell wall biogenesis; lipoteichoic acid biosynthesis.</text>
</comment>
<dbReference type="RefSeq" id="WP_036689226.1">
    <property type="nucleotide sequence ID" value="NZ_MKQP01000050.1"/>
</dbReference>
<dbReference type="Proteomes" id="UP000187465">
    <property type="component" value="Unassembled WGS sequence"/>
</dbReference>
<dbReference type="Gene3D" id="3.40.720.10">
    <property type="entry name" value="Alkaline Phosphatase, subunit A"/>
    <property type="match status" value="1"/>
</dbReference>
<feature type="binding site" evidence="11">
    <location>
        <position position="303"/>
    </location>
    <ligand>
        <name>Mn(2+)</name>
        <dbReference type="ChEBI" id="CHEBI:29035"/>
    </ligand>
</feature>
<feature type="transmembrane region" description="Helical" evidence="12">
    <location>
        <begin position="197"/>
        <end position="218"/>
    </location>
</feature>
<reference evidence="14 15" key="1">
    <citation type="submission" date="2016-10" db="EMBL/GenBank/DDBJ databases">
        <title>Paenibacillus species isolates.</title>
        <authorList>
            <person name="Beno S.M."/>
        </authorList>
    </citation>
    <scope>NUCLEOTIDE SEQUENCE [LARGE SCALE GENOMIC DNA]</scope>
    <source>
        <strain evidence="14 15">FSL H7-0604</strain>
    </source>
</reference>
<protein>
    <submittedName>
        <fullName evidence="14">Phosphoglycerol transferase</fullName>
    </submittedName>
</protein>
<keyword evidence="5 12" id="KW-0812">Transmembrane</keyword>